<dbReference type="SFLD" id="SFLDS00003">
    <property type="entry name" value="Haloacid_Dehalogenase"/>
    <property type="match status" value="1"/>
</dbReference>
<evidence type="ECO:0000256" key="1">
    <source>
        <dbReference type="SAM" id="MobiDB-lite"/>
    </source>
</evidence>
<dbReference type="Gene3D" id="3.40.50.1000">
    <property type="entry name" value="HAD superfamily/HAD-like"/>
    <property type="match status" value="1"/>
</dbReference>
<gene>
    <name evidence="2" type="ORF">D9619_012632</name>
</gene>
<dbReference type="InterPro" id="IPR051806">
    <property type="entry name" value="HAD-like_SPP"/>
</dbReference>
<sequence>MSSSTQTFFADAVLFDMDGTLTDSISAVEAAWGKVAKDIGQDPEYVIAATHGKRAIDNLSQFKPELKAHEMDAEVERFENTILYYADAYHMHSGGNTSASGARSRAESFVQHPGATISTLSSAVDTPELTPASSAPSSRRPSVVADAVRRPSFTSRLLNLLSIAARLRVQEEHQDTFIREGEDMIHTISEEDVDKAKADALEAWQLEAASVDRSVQILPGVKKMISSIPDGRYAVATSGAKTYAYGCMNRVGIVPPPVTITADDKRLKAGKPAPDPFLLAADCLGYDAKNCVVFEDSPSGIRAGVASGATVIAVCTSHERSQIENCGAHYIVDNMDSITCRFDEEKKRLEFSVRQ</sequence>
<dbReference type="Pfam" id="PF00702">
    <property type="entry name" value="Hydrolase"/>
    <property type="match status" value="1"/>
</dbReference>
<organism evidence="2 3">
    <name type="scientific">Psilocybe cf. subviscida</name>
    <dbReference type="NCBI Taxonomy" id="2480587"/>
    <lineage>
        <taxon>Eukaryota</taxon>
        <taxon>Fungi</taxon>
        <taxon>Dikarya</taxon>
        <taxon>Basidiomycota</taxon>
        <taxon>Agaricomycotina</taxon>
        <taxon>Agaricomycetes</taxon>
        <taxon>Agaricomycetidae</taxon>
        <taxon>Agaricales</taxon>
        <taxon>Agaricineae</taxon>
        <taxon>Strophariaceae</taxon>
        <taxon>Psilocybe</taxon>
    </lineage>
</organism>
<protein>
    <recommendedName>
        <fullName evidence="4">HAD-like protein</fullName>
    </recommendedName>
</protein>
<dbReference type="FunFam" id="3.40.50.1000:FF:000162">
    <property type="entry name" value="HAD-like protein"/>
    <property type="match status" value="1"/>
</dbReference>
<name>A0A8H5EZ17_9AGAR</name>
<dbReference type="PANTHER" id="PTHR43481:SF2">
    <property type="entry name" value="PHOSPHATASE"/>
    <property type="match status" value="1"/>
</dbReference>
<dbReference type="InterPro" id="IPR036412">
    <property type="entry name" value="HAD-like_sf"/>
</dbReference>
<dbReference type="SFLD" id="SFLDG01129">
    <property type="entry name" value="C1.5:_HAD__Beta-PGM__Phosphata"/>
    <property type="match status" value="1"/>
</dbReference>
<dbReference type="NCBIfam" id="TIGR01509">
    <property type="entry name" value="HAD-SF-IA-v3"/>
    <property type="match status" value="1"/>
</dbReference>
<dbReference type="InterPro" id="IPR023214">
    <property type="entry name" value="HAD_sf"/>
</dbReference>
<dbReference type="InterPro" id="IPR023198">
    <property type="entry name" value="PGP-like_dom2"/>
</dbReference>
<dbReference type="FunFam" id="3.40.50.1000:FF:000145">
    <property type="entry name" value="HAD family hydrolase"/>
    <property type="match status" value="1"/>
</dbReference>
<dbReference type="Proteomes" id="UP000567179">
    <property type="component" value="Unassembled WGS sequence"/>
</dbReference>
<evidence type="ECO:0008006" key="4">
    <source>
        <dbReference type="Google" id="ProtNLM"/>
    </source>
</evidence>
<keyword evidence="3" id="KW-1185">Reference proteome</keyword>
<dbReference type="InterPro" id="IPR006439">
    <property type="entry name" value="HAD-SF_hydro_IA"/>
</dbReference>
<feature type="compositionally biased region" description="Low complexity" evidence="1">
    <location>
        <begin position="131"/>
        <end position="145"/>
    </location>
</feature>
<dbReference type="Gene3D" id="1.10.150.240">
    <property type="entry name" value="Putative phosphatase, domain 2"/>
    <property type="match status" value="1"/>
</dbReference>
<dbReference type="SUPFAM" id="SSF56784">
    <property type="entry name" value="HAD-like"/>
    <property type="match status" value="2"/>
</dbReference>
<evidence type="ECO:0000313" key="3">
    <source>
        <dbReference type="Proteomes" id="UP000567179"/>
    </source>
</evidence>
<dbReference type="EMBL" id="JAACJJ010000032">
    <property type="protein sequence ID" value="KAF5317830.1"/>
    <property type="molecule type" value="Genomic_DNA"/>
</dbReference>
<comment type="caution">
    <text evidence="2">The sequence shown here is derived from an EMBL/GenBank/DDBJ whole genome shotgun (WGS) entry which is preliminary data.</text>
</comment>
<proteinExistence type="predicted"/>
<dbReference type="AlphaFoldDB" id="A0A8H5EZ17"/>
<evidence type="ECO:0000313" key="2">
    <source>
        <dbReference type="EMBL" id="KAF5317830.1"/>
    </source>
</evidence>
<accession>A0A8H5EZ17</accession>
<reference evidence="2 3" key="1">
    <citation type="journal article" date="2020" name="ISME J.">
        <title>Uncovering the hidden diversity of litter-decomposition mechanisms in mushroom-forming fungi.</title>
        <authorList>
            <person name="Floudas D."/>
            <person name="Bentzer J."/>
            <person name="Ahren D."/>
            <person name="Johansson T."/>
            <person name="Persson P."/>
            <person name="Tunlid A."/>
        </authorList>
    </citation>
    <scope>NUCLEOTIDE SEQUENCE [LARGE SCALE GENOMIC DNA]</scope>
    <source>
        <strain evidence="2 3">CBS 101986</strain>
    </source>
</reference>
<dbReference type="GO" id="GO:0050308">
    <property type="term" value="F:sugar-phosphatase activity"/>
    <property type="evidence" value="ECO:0007669"/>
    <property type="project" value="TreeGrafter"/>
</dbReference>
<dbReference type="PANTHER" id="PTHR43481">
    <property type="entry name" value="FRUCTOSE-1-PHOSPHATE PHOSPHATASE"/>
    <property type="match status" value="1"/>
</dbReference>
<feature type="region of interest" description="Disordered" evidence="1">
    <location>
        <begin position="120"/>
        <end position="145"/>
    </location>
</feature>
<dbReference type="OrthoDB" id="40579at2759"/>